<dbReference type="GO" id="GO:0046854">
    <property type="term" value="P:phosphatidylinositol phosphate biosynthetic process"/>
    <property type="evidence" value="ECO:0007669"/>
    <property type="project" value="UniProtKB-UniRule"/>
</dbReference>
<dbReference type="OrthoDB" id="3349449at2759"/>
<dbReference type="GO" id="GO:0005768">
    <property type="term" value="C:endosome"/>
    <property type="evidence" value="ECO:0007669"/>
    <property type="project" value="TreeGrafter"/>
</dbReference>
<comment type="catalytic activity">
    <reaction evidence="9">
        <text>a 1,2-diacyl-sn-glycero-3-phospho-(1D-myo-inositol) + ATP = a 1,2-diacyl-sn-glycero-3-phospho-(1D-myo-inositol 4-phosphate) + ADP + H(+)</text>
        <dbReference type="Rhea" id="RHEA:19877"/>
        <dbReference type="ChEBI" id="CHEBI:15378"/>
        <dbReference type="ChEBI" id="CHEBI:30616"/>
        <dbReference type="ChEBI" id="CHEBI:57880"/>
        <dbReference type="ChEBI" id="CHEBI:58178"/>
        <dbReference type="ChEBI" id="CHEBI:456216"/>
        <dbReference type="EC" id="2.7.1.67"/>
    </reaction>
</comment>
<dbReference type="GO" id="GO:0004430">
    <property type="term" value="F:1-phosphatidylinositol 4-kinase activity"/>
    <property type="evidence" value="ECO:0007669"/>
    <property type="project" value="UniProtKB-UniRule"/>
</dbReference>
<keyword evidence="6 9" id="KW-0418">Kinase</keyword>
<dbReference type="PROSITE" id="PS50290">
    <property type="entry name" value="PI3_4_KINASE_3"/>
    <property type="match status" value="1"/>
</dbReference>
<feature type="compositionally biased region" description="Low complexity" evidence="10">
    <location>
        <begin position="50"/>
        <end position="63"/>
    </location>
</feature>
<dbReference type="GO" id="GO:0005886">
    <property type="term" value="C:plasma membrane"/>
    <property type="evidence" value="ECO:0007669"/>
    <property type="project" value="UniProtKB-SubCell"/>
</dbReference>
<accession>A0A7J7J6F4</accession>
<comment type="caution">
    <text evidence="12">The sequence shown here is derived from an EMBL/GenBank/DDBJ whole genome shotgun (WGS) entry which is preliminary data.</text>
</comment>
<organism evidence="12 13">
    <name type="scientific">Bugula neritina</name>
    <name type="common">Brown bryozoan</name>
    <name type="synonym">Sertularia neritina</name>
    <dbReference type="NCBI Taxonomy" id="10212"/>
    <lineage>
        <taxon>Eukaryota</taxon>
        <taxon>Metazoa</taxon>
        <taxon>Spiralia</taxon>
        <taxon>Lophotrochozoa</taxon>
        <taxon>Bryozoa</taxon>
        <taxon>Gymnolaemata</taxon>
        <taxon>Cheilostomatida</taxon>
        <taxon>Flustrina</taxon>
        <taxon>Buguloidea</taxon>
        <taxon>Bugulidae</taxon>
        <taxon>Bugula</taxon>
    </lineage>
</organism>
<evidence type="ECO:0000256" key="10">
    <source>
        <dbReference type="SAM" id="MobiDB-lite"/>
    </source>
</evidence>
<evidence type="ECO:0000256" key="3">
    <source>
        <dbReference type="ARBA" id="ARBA00022475"/>
    </source>
</evidence>
<feature type="region of interest" description="Disordered" evidence="10">
    <location>
        <begin position="1"/>
        <end position="78"/>
    </location>
</feature>
<proteinExistence type="inferred from homology"/>
<dbReference type="PANTHER" id="PTHR12865">
    <property type="entry name" value="PHOSPHATIDYLINOSITOL 4-KINASE TYPE-II"/>
    <property type="match status" value="1"/>
</dbReference>
<feature type="domain" description="PI3K/PI4K catalytic" evidence="11">
    <location>
        <begin position="113"/>
        <end position="461"/>
    </location>
</feature>
<reference evidence="12" key="1">
    <citation type="submission" date="2020-06" db="EMBL/GenBank/DDBJ databases">
        <title>Draft genome of Bugula neritina, a colonial animal packing powerful symbionts and potential medicines.</title>
        <authorList>
            <person name="Rayko M."/>
        </authorList>
    </citation>
    <scope>NUCLEOTIDE SEQUENCE [LARGE SCALE GENOMIC DNA]</scope>
    <source>
        <strain evidence="12">Kwan_BN1</strain>
    </source>
</reference>
<keyword evidence="3" id="KW-1003">Cell membrane</keyword>
<evidence type="ECO:0000256" key="2">
    <source>
        <dbReference type="ARBA" id="ARBA00008941"/>
    </source>
</evidence>
<keyword evidence="4 9" id="KW-0808">Transferase</keyword>
<evidence type="ECO:0000256" key="6">
    <source>
        <dbReference type="ARBA" id="ARBA00022777"/>
    </source>
</evidence>
<protein>
    <recommendedName>
        <fullName evidence="9">Phosphatidylinositol 4-kinase type 2</fullName>
        <ecNumber evidence="9">2.7.1.67</ecNumber>
    </recommendedName>
</protein>
<evidence type="ECO:0000256" key="1">
    <source>
        <dbReference type="ARBA" id="ARBA00004236"/>
    </source>
</evidence>
<dbReference type="GO" id="GO:0007030">
    <property type="term" value="P:Golgi organization"/>
    <property type="evidence" value="ECO:0007669"/>
    <property type="project" value="TreeGrafter"/>
</dbReference>
<dbReference type="InterPro" id="IPR000403">
    <property type="entry name" value="PI3/4_kinase_cat_dom"/>
</dbReference>
<evidence type="ECO:0000313" key="12">
    <source>
        <dbReference type="EMBL" id="KAF6021008.1"/>
    </source>
</evidence>
<dbReference type="Pfam" id="PF00454">
    <property type="entry name" value="PI3_PI4_kinase"/>
    <property type="match status" value="1"/>
</dbReference>
<evidence type="ECO:0000259" key="11">
    <source>
        <dbReference type="PROSITE" id="PS50290"/>
    </source>
</evidence>
<evidence type="ECO:0000313" key="13">
    <source>
        <dbReference type="Proteomes" id="UP000593567"/>
    </source>
</evidence>
<gene>
    <name evidence="12" type="ORF">EB796_020655</name>
</gene>
<dbReference type="PANTHER" id="PTHR12865:SF1">
    <property type="entry name" value="PHOSPHATIDYLINOSITOL 4-KINASE TYPE 2"/>
    <property type="match status" value="1"/>
</dbReference>
<sequence>MSSTTPPPPDVTFAGGGHKMASLSPSKRQNQSLSSSRPYVSVHGDSHPEPSSSLSSPSSQSQLTFHNSHFGRGRKETSRLVSKDSANMYLNEFRDDPAYSEVIRDAENAIEQGIYPERIYQGSSGSYFVRNIQGKKIGVFKPKDEEPYGQLNPKWTKYMQKIAMPCCFGRSCLVANQGYLSEVGASIVDQRLQLHVVPRTKVVHLVSSTFNYNAIDRGKSRLKHTINERLPDVGRKFHRLGLPPKTGSFQLFADGYADADGVIRRWESQPLPERAAKQFQLQFERLVILDYVIRNTDRGNDNWLIKYDGSELVEPSGTPTAEGATPLLADIDSYNIDEEWGVVKESDVKIAAIDNGLAFPFKHPDEWRAYPFYWAWLPYAKVNFSEDIKNLVLPQLSDMNFVQELCDELYHIFKLDKGFDSGMFEKQMSVVRGQILNLTQALRENKTPLELVQMPVVTVERNGRHSRNRDRLSSSDEVTFTQSFARRPFFSWC</sequence>
<dbReference type="EMBL" id="VXIV02003139">
    <property type="protein sequence ID" value="KAF6021008.1"/>
    <property type="molecule type" value="Genomic_DNA"/>
</dbReference>
<evidence type="ECO:0000256" key="9">
    <source>
        <dbReference type="RuleBase" id="RU367084"/>
    </source>
</evidence>
<keyword evidence="5 9" id="KW-0547">Nucleotide-binding</keyword>
<keyword evidence="7 9" id="KW-0067">ATP-binding</keyword>
<dbReference type="GO" id="GO:0007032">
    <property type="term" value="P:endosome organization"/>
    <property type="evidence" value="ECO:0007669"/>
    <property type="project" value="TreeGrafter"/>
</dbReference>
<name>A0A7J7J6F4_BUGNE</name>
<keyword evidence="8 9" id="KW-0472">Membrane</keyword>
<comment type="subcellular location">
    <subcellularLocation>
        <location evidence="1">Cell membrane</location>
    </subcellularLocation>
    <subcellularLocation>
        <location evidence="9">Membrane</location>
        <topology evidence="9">Peripheral membrane protein</topology>
    </subcellularLocation>
</comment>
<comment type="similarity">
    <text evidence="2 9">Belongs to the PI3/PI4-kinase family. Type II PI4K subfamily.</text>
</comment>
<keyword evidence="13" id="KW-1185">Reference proteome</keyword>
<evidence type="ECO:0000256" key="5">
    <source>
        <dbReference type="ARBA" id="ARBA00022741"/>
    </source>
</evidence>
<dbReference type="GO" id="GO:0005765">
    <property type="term" value="C:lysosomal membrane"/>
    <property type="evidence" value="ECO:0007669"/>
    <property type="project" value="TreeGrafter"/>
</dbReference>
<feature type="compositionally biased region" description="Polar residues" evidence="10">
    <location>
        <begin position="23"/>
        <end position="38"/>
    </location>
</feature>
<dbReference type="Proteomes" id="UP000593567">
    <property type="component" value="Unassembled WGS sequence"/>
</dbReference>
<dbReference type="EC" id="2.7.1.67" evidence="9"/>
<evidence type="ECO:0000256" key="7">
    <source>
        <dbReference type="ARBA" id="ARBA00022840"/>
    </source>
</evidence>
<dbReference type="InterPro" id="IPR039756">
    <property type="entry name" value="Lsb6/PI4K2"/>
</dbReference>
<feature type="compositionally biased region" description="Pro residues" evidence="10">
    <location>
        <begin position="1"/>
        <end position="10"/>
    </location>
</feature>
<dbReference type="AlphaFoldDB" id="A0A7J7J6F4"/>
<dbReference type="GO" id="GO:0005802">
    <property type="term" value="C:trans-Golgi network"/>
    <property type="evidence" value="ECO:0007669"/>
    <property type="project" value="TreeGrafter"/>
</dbReference>
<evidence type="ECO:0000256" key="8">
    <source>
        <dbReference type="ARBA" id="ARBA00023136"/>
    </source>
</evidence>
<evidence type="ECO:0000256" key="4">
    <source>
        <dbReference type="ARBA" id="ARBA00022679"/>
    </source>
</evidence>
<dbReference type="GO" id="GO:0005524">
    <property type="term" value="F:ATP binding"/>
    <property type="evidence" value="ECO:0007669"/>
    <property type="project" value="UniProtKB-UniRule"/>
</dbReference>